<reference evidence="2" key="2">
    <citation type="submission" date="2022-06" db="UniProtKB">
        <authorList>
            <consortium name="EnsemblMetazoa"/>
        </authorList>
    </citation>
    <scope>IDENTIFICATION</scope>
    <source>
        <strain evidence="2">DF5081</strain>
    </source>
</reference>
<protein>
    <recommendedName>
        <fullName evidence="4">Transmembrane protein</fullName>
    </recommendedName>
</protein>
<organism evidence="2 3">
    <name type="scientific">Caenorhabditis japonica</name>
    <dbReference type="NCBI Taxonomy" id="281687"/>
    <lineage>
        <taxon>Eukaryota</taxon>
        <taxon>Metazoa</taxon>
        <taxon>Ecdysozoa</taxon>
        <taxon>Nematoda</taxon>
        <taxon>Chromadorea</taxon>
        <taxon>Rhabditida</taxon>
        <taxon>Rhabditina</taxon>
        <taxon>Rhabditomorpha</taxon>
        <taxon>Rhabditoidea</taxon>
        <taxon>Rhabditidae</taxon>
        <taxon>Peloderinae</taxon>
        <taxon>Caenorhabditis</taxon>
    </lineage>
</organism>
<dbReference type="Proteomes" id="UP000005237">
    <property type="component" value="Unassembled WGS sequence"/>
</dbReference>
<proteinExistence type="predicted"/>
<evidence type="ECO:0008006" key="4">
    <source>
        <dbReference type="Google" id="ProtNLM"/>
    </source>
</evidence>
<reference evidence="3" key="1">
    <citation type="submission" date="2010-08" db="EMBL/GenBank/DDBJ databases">
        <authorList>
            <consortium name="Caenorhabditis japonica Sequencing Consortium"/>
            <person name="Wilson R.K."/>
        </authorList>
    </citation>
    <scope>NUCLEOTIDE SEQUENCE [LARGE SCALE GENOMIC DNA]</scope>
    <source>
        <strain evidence="3">DF5081</strain>
    </source>
</reference>
<dbReference type="AlphaFoldDB" id="A0A2Q4TJQ4"/>
<feature type="chain" id="PRO_5015085805" description="Transmembrane protein" evidence="1">
    <location>
        <begin position="30"/>
        <end position="83"/>
    </location>
</feature>
<keyword evidence="1" id="KW-0732">Signal</keyword>
<dbReference type="InParanoid" id="A0A2Q4TJQ4"/>
<evidence type="ECO:0000313" key="2">
    <source>
        <dbReference type="EnsemblMetazoa" id="CJA35149.1"/>
    </source>
</evidence>
<dbReference type="EnsemblMetazoa" id="CJA42774.1">
    <property type="protein sequence ID" value="CJA42774.1"/>
    <property type="gene ID" value="WBGene00218622"/>
</dbReference>
<feature type="signal peptide" evidence="1">
    <location>
        <begin position="1"/>
        <end position="29"/>
    </location>
</feature>
<accession>A0A2Q4TJQ4</accession>
<evidence type="ECO:0000313" key="3">
    <source>
        <dbReference type="Proteomes" id="UP000005237"/>
    </source>
</evidence>
<name>A0A2Q4TJQ4_CAEJA</name>
<dbReference type="EnsemblMetazoa" id="CJA35149.1">
    <property type="protein sequence ID" value="CJA35149.1"/>
    <property type="gene ID" value="WBGene00210996"/>
</dbReference>
<evidence type="ECO:0000256" key="1">
    <source>
        <dbReference type="SAM" id="SignalP"/>
    </source>
</evidence>
<keyword evidence="3" id="KW-1185">Reference proteome</keyword>
<sequence length="83" mass="9489">MKEMAPRLLCFSSIVLIIMMTMMISTSSAVKTYVEIPESGQFNGTTYIVSSFSPKTFIRSADFDLNSTQCVQYSFKLKERRVR</sequence>